<comment type="caution">
    <text evidence="3">The sequence shown here is derived from an EMBL/GenBank/DDBJ whole genome shotgun (WGS) entry which is preliminary data.</text>
</comment>
<dbReference type="SUPFAM" id="SSF89447">
    <property type="entry name" value="AbrB/MazE/MraZ-like"/>
    <property type="match status" value="1"/>
</dbReference>
<dbReference type="InterPro" id="IPR037914">
    <property type="entry name" value="SpoVT-AbrB_sf"/>
</dbReference>
<accession>A0A7C4V7Q0</accession>
<dbReference type="Proteomes" id="UP000885759">
    <property type="component" value="Unassembled WGS sequence"/>
</dbReference>
<dbReference type="GO" id="GO:0003677">
    <property type="term" value="F:DNA binding"/>
    <property type="evidence" value="ECO:0007669"/>
    <property type="project" value="UniProtKB-UniRule"/>
</dbReference>
<evidence type="ECO:0000313" key="3">
    <source>
        <dbReference type="EMBL" id="HGY10431.1"/>
    </source>
</evidence>
<evidence type="ECO:0000259" key="2">
    <source>
        <dbReference type="PROSITE" id="PS51740"/>
    </source>
</evidence>
<protein>
    <recommendedName>
        <fullName evidence="2">SpoVT-AbrB domain-containing protein</fullName>
    </recommendedName>
</protein>
<dbReference type="PROSITE" id="PS51740">
    <property type="entry name" value="SPOVT_ABRB"/>
    <property type="match status" value="1"/>
</dbReference>
<dbReference type="InterPro" id="IPR007159">
    <property type="entry name" value="SpoVT-AbrB_dom"/>
</dbReference>
<gene>
    <name evidence="3" type="ORF">ENK37_10360</name>
</gene>
<keyword evidence="1" id="KW-0238">DNA-binding</keyword>
<dbReference type="Gene3D" id="2.10.260.10">
    <property type="match status" value="1"/>
</dbReference>
<name>A0A7C4V7Q0_9DEIN</name>
<organism evidence="3">
    <name type="scientific">Oceanithermus profundus</name>
    <dbReference type="NCBI Taxonomy" id="187137"/>
    <lineage>
        <taxon>Bacteria</taxon>
        <taxon>Thermotogati</taxon>
        <taxon>Deinococcota</taxon>
        <taxon>Deinococci</taxon>
        <taxon>Thermales</taxon>
        <taxon>Thermaceae</taxon>
        <taxon>Oceanithermus</taxon>
    </lineage>
</organism>
<feature type="domain" description="SpoVT-AbrB" evidence="2">
    <location>
        <begin position="3"/>
        <end position="48"/>
    </location>
</feature>
<dbReference type="AlphaFoldDB" id="A0A7C4V7Q0"/>
<sequence length="76" mass="8319">MKKKLTRIGNSWGLLLSRELLELVGLEPGGEVEVRAVGNTLVLTAPGADPRELRAALAYLNSKEERAELYRDLADA</sequence>
<proteinExistence type="predicted"/>
<reference evidence="3" key="1">
    <citation type="journal article" date="2020" name="mSystems">
        <title>Genome- and Community-Level Interaction Insights into Carbon Utilization and Element Cycling Functions of Hydrothermarchaeota in Hydrothermal Sediment.</title>
        <authorList>
            <person name="Zhou Z."/>
            <person name="Liu Y."/>
            <person name="Xu W."/>
            <person name="Pan J."/>
            <person name="Luo Z.H."/>
            <person name="Li M."/>
        </authorList>
    </citation>
    <scope>NUCLEOTIDE SEQUENCE [LARGE SCALE GENOMIC DNA]</scope>
    <source>
        <strain evidence="3">HyVt-570</strain>
    </source>
</reference>
<dbReference type="EMBL" id="DRPZ01000259">
    <property type="protein sequence ID" value="HGY10431.1"/>
    <property type="molecule type" value="Genomic_DNA"/>
</dbReference>
<evidence type="ECO:0000256" key="1">
    <source>
        <dbReference type="PROSITE-ProRule" id="PRU01076"/>
    </source>
</evidence>